<protein>
    <recommendedName>
        <fullName evidence="4">Leucine-rich repeat-containing N-terminal plant-type domain-containing protein</fullName>
    </recommendedName>
</protein>
<sequence length="438" mass="50187">MVASNSSGILDDWKVENSHCLFSRVSCDANFHVTSLTISYVPMFGTIPSENGILNKLVNLTFVLDSLTGPLPVEMSNLTSIRFINICSNVFTGELLGKIVAGKAELEAFEVYNNTFSGSLSVEFMKLNNLNFFLLSRSYEGEIMLVFGSFKSLKLLDLRGCNLNGEITASLRNLKVLHTQFLQFNNLTGEIPPTHLNDTPNPSPNRSQLINFSEKSLDQSSTSSLFGTEVRTRNRESPNGTYLTVDFHYDRMFAPNPLVYLDPMRMSVRDVDFGGMNYREFVLWVSKLTRRSCDNLYHCRTHERLEDGIRRIDNDVDYFEFIEDGYMAKNELRMNVYIDHQKEPVIDWADEQMLTDDEVSELVEINDTDSHISDIIEYEHEPDEEVYTFDKIVDDEFLNKLCGKPILNTNQEEVNDDDDDVSDEDDEVVFPVFDENQE</sequence>
<name>A0AA35ZR93_LACSI</name>
<gene>
    <name evidence="2" type="ORF">LSALG_LOCUS35297</name>
</gene>
<dbReference type="EMBL" id="OX465084">
    <property type="protein sequence ID" value="CAI9296432.1"/>
    <property type="molecule type" value="Genomic_DNA"/>
</dbReference>
<evidence type="ECO:0008006" key="4">
    <source>
        <dbReference type="Google" id="ProtNLM"/>
    </source>
</evidence>
<dbReference type="InterPro" id="IPR032675">
    <property type="entry name" value="LRR_dom_sf"/>
</dbReference>
<proteinExistence type="predicted"/>
<dbReference type="SUPFAM" id="SSF52058">
    <property type="entry name" value="L domain-like"/>
    <property type="match status" value="1"/>
</dbReference>
<evidence type="ECO:0000313" key="2">
    <source>
        <dbReference type="EMBL" id="CAI9296432.1"/>
    </source>
</evidence>
<dbReference type="Gene3D" id="3.80.10.10">
    <property type="entry name" value="Ribonuclease Inhibitor"/>
    <property type="match status" value="2"/>
</dbReference>
<dbReference type="PANTHER" id="PTHR48060:SF21">
    <property type="entry name" value="L DOMAIN-LIKE PROTEIN"/>
    <property type="match status" value="1"/>
</dbReference>
<accession>A0AA35ZR93</accession>
<evidence type="ECO:0000256" key="1">
    <source>
        <dbReference type="ARBA" id="ARBA00022729"/>
    </source>
</evidence>
<reference evidence="2" key="1">
    <citation type="submission" date="2023-04" db="EMBL/GenBank/DDBJ databases">
        <authorList>
            <person name="Vijverberg K."/>
            <person name="Xiong W."/>
            <person name="Schranz E."/>
        </authorList>
    </citation>
    <scope>NUCLEOTIDE SEQUENCE</scope>
</reference>
<dbReference type="PANTHER" id="PTHR48060">
    <property type="entry name" value="DNA DAMAGE-REPAIR/TOLERATION PROTEIN DRT100"/>
    <property type="match status" value="1"/>
</dbReference>
<organism evidence="2 3">
    <name type="scientific">Lactuca saligna</name>
    <name type="common">Willowleaf lettuce</name>
    <dbReference type="NCBI Taxonomy" id="75948"/>
    <lineage>
        <taxon>Eukaryota</taxon>
        <taxon>Viridiplantae</taxon>
        <taxon>Streptophyta</taxon>
        <taxon>Embryophyta</taxon>
        <taxon>Tracheophyta</taxon>
        <taxon>Spermatophyta</taxon>
        <taxon>Magnoliopsida</taxon>
        <taxon>eudicotyledons</taxon>
        <taxon>Gunneridae</taxon>
        <taxon>Pentapetalae</taxon>
        <taxon>asterids</taxon>
        <taxon>campanulids</taxon>
        <taxon>Asterales</taxon>
        <taxon>Asteraceae</taxon>
        <taxon>Cichorioideae</taxon>
        <taxon>Cichorieae</taxon>
        <taxon>Lactucinae</taxon>
        <taxon>Lactuca</taxon>
    </lineage>
</organism>
<evidence type="ECO:0000313" key="3">
    <source>
        <dbReference type="Proteomes" id="UP001177003"/>
    </source>
</evidence>
<dbReference type="AlphaFoldDB" id="A0AA35ZR93"/>
<dbReference type="Proteomes" id="UP001177003">
    <property type="component" value="Chromosome 8"/>
</dbReference>
<keyword evidence="3" id="KW-1185">Reference proteome</keyword>
<keyword evidence="1" id="KW-0732">Signal</keyword>
<dbReference type="InterPro" id="IPR053211">
    <property type="entry name" value="DNA_repair-toleration"/>
</dbReference>